<name>A0A5C3KT21_COPMA</name>
<evidence type="ECO:0000313" key="4">
    <source>
        <dbReference type="Proteomes" id="UP000307440"/>
    </source>
</evidence>
<feature type="compositionally biased region" description="Low complexity" evidence="1">
    <location>
        <begin position="8"/>
        <end position="20"/>
    </location>
</feature>
<dbReference type="EMBL" id="ML210220">
    <property type="protein sequence ID" value="TFK23355.1"/>
    <property type="molecule type" value="Genomic_DNA"/>
</dbReference>
<gene>
    <name evidence="3" type="ORF">FA15DRAFT_670556</name>
</gene>
<protein>
    <recommendedName>
        <fullName evidence="2">CHAT domain-containing protein</fullName>
    </recommendedName>
</protein>
<reference evidence="3 4" key="1">
    <citation type="journal article" date="2019" name="Nat. Ecol. Evol.">
        <title>Megaphylogeny resolves global patterns of mushroom evolution.</title>
        <authorList>
            <person name="Varga T."/>
            <person name="Krizsan K."/>
            <person name="Foldi C."/>
            <person name="Dima B."/>
            <person name="Sanchez-Garcia M."/>
            <person name="Sanchez-Ramirez S."/>
            <person name="Szollosi G.J."/>
            <person name="Szarkandi J.G."/>
            <person name="Papp V."/>
            <person name="Albert L."/>
            <person name="Andreopoulos W."/>
            <person name="Angelini C."/>
            <person name="Antonin V."/>
            <person name="Barry K.W."/>
            <person name="Bougher N.L."/>
            <person name="Buchanan P."/>
            <person name="Buyck B."/>
            <person name="Bense V."/>
            <person name="Catcheside P."/>
            <person name="Chovatia M."/>
            <person name="Cooper J."/>
            <person name="Damon W."/>
            <person name="Desjardin D."/>
            <person name="Finy P."/>
            <person name="Geml J."/>
            <person name="Haridas S."/>
            <person name="Hughes K."/>
            <person name="Justo A."/>
            <person name="Karasinski D."/>
            <person name="Kautmanova I."/>
            <person name="Kiss B."/>
            <person name="Kocsube S."/>
            <person name="Kotiranta H."/>
            <person name="LaButti K.M."/>
            <person name="Lechner B.E."/>
            <person name="Liimatainen K."/>
            <person name="Lipzen A."/>
            <person name="Lukacs Z."/>
            <person name="Mihaltcheva S."/>
            <person name="Morgado L.N."/>
            <person name="Niskanen T."/>
            <person name="Noordeloos M.E."/>
            <person name="Ohm R.A."/>
            <person name="Ortiz-Santana B."/>
            <person name="Ovrebo C."/>
            <person name="Racz N."/>
            <person name="Riley R."/>
            <person name="Savchenko A."/>
            <person name="Shiryaev A."/>
            <person name="Soop K."/>
            <person name="Spirin V."/>
            <person name="Szebenyi C."/>
            <person name="Tomsovsky M."/>
            <person name="Tulloss R.E."/>
            <person name="Uehling J."/>
            <person name="Grigoriev I.V."/>
            <person name="Vagvolgyi C."/>
            <person name="Papp T."/>
            <person name="Martin F.M."/>
            <person name="Miettinen O."/>
            <person name="Hibbett D.S."/>
            <person name="Nagy L.G."/>
        </authorList>
    </citation>
    <scope>NUCLEOTIDE SEQUENCE [LARGE SCALE GENOMIC DNA]</scope>
    <source>
        <strain evidence="3 4">CBS 121175</strain>
    </source>
</reference>
<dbReference type="Proteomes" id="UP000307440">
    <property type="component" value="Unassembled WGS sequence"/>
</dbReference>
<proteinExistence type="predicted"/>
<dbReference type="Pfam" id="PF12770">
    <property type="entry name" value="CHAT"/>
    <property type="match status" value="1"/>
</dbReference>
<dbReference type="STRING" id="230819.A0A5C3KT21"/>
<evidence type="ECO:0000259" key="2">
    <source>
        <dbReference type="Pfam" id="PF12770"/>
    </source>
</evidence>
<keyword evidence="4" id="KW-1185">Reference proteome</keyword>
<feature type="domain" description="CHAT" evidence="2">
    <location>
        <begin position="30"/>
        <end position="135"/>
    </location>
</feature>
<evidence type="ECO:0000313" key="3">
    <source>
        <dbReference type="EMBL" id="TFK23355.1"/>
    </source>
</evidence>
<sequence length="136" mass="14653">MDLRRSHSPLSSPSSPRTPNASPPPPRSPNANLAFLSACQTSAGEEKLSEEAVHLAAGMLAAGYRGVVGTMWSISDRQAPEVARDFYECLLAEGGKGIDASRASYALHHAIQNLRRRSGNSEHSLLTWVPYVHFGV</sequence>
<dbReference type="AlphaFoldDB" id="A0A5C3KT21"/>
<dbReference type="OrthoDB" id="9991317at2759"/>
<feature type="region of interest" description="Disordered" evidence="1">
    <location>
        <begin position="1"/>
        <end position="32"/>
    </location>
</feature>
<organism evidence="3 4">
    <name type="scientific">Coprinopsis marcescibilis</name>
    <name type="common">Agaric fungus</name>
    <name type="synonym">Psathyrella marcescibilis</name>
    <dbReference type="NCBI Taxonomy" id="230819"/>
    <lineage>
        <taxon>Eukaryota</taxon>
        <taxon>Fungi</taxon>
        <taxon>Dikarya</taxon>
        <taxon>Basidiomycota</taxon>
        <taxon>Agaricomycotina</taxon>
        <taxon>Agaricomycetes</taxon>
        <taxon>Agaricomycetidae</taxon>
        <taxon>Agaricales</taxon>
        <taxon>Agaricineae</taxon>
        <taxon>Psathyrellaceae</taxon>
        <taxon>Coprinopsis</taxon>
    </lineage>
</organism>
<dbReference type="InterPro" id="IPR024983">
    <property type="entry name" value="CHAT_dom"/>
</dbReference>
<evidence type="ECO:0000256" key="1">
    <source>
        <dbReference type="SAM" id="MobiDB-lite"/>
    </source>
</evidence>
<accession>A0A5C3KT21</accession>